<accession>A0A081C178</accession>
<dbReference type="EMBL" id="DF820467">
    <property type="protein sequence ID" value="GAK58333.1"/>
    <property type="molecule type" value="Genomic_DNA"/>
</dbReference>
<protein>
    <submittedName>
        <fullName evidence="3">Oxidoreductase domain protein</fullName>
    </submittedName>
</protein>
<dbReference type="HOGENOM" id="CLU_023194_1_0_0"/>
<dbReference type="PANTHER" id="PTHR43249">
    <property type="entry name" value="UDP-N-ACETYL-2-AMINO-2-DEOXY-D-GLUCURONATE OXIDASE"/>
    <property type="match status" value="1"/>
</dbReference>
<dbReference type="STRING" id="1499967.U27_05307"/>
<dbReference type="SUPFAM" id="SSF55347">
    <property type="entry name" value="Glyceraldehyde-3-phosphate dehydrogenase-like, C-terminal domain"/>
    <property type="match status" value="1"/>
</dbReference>
<dbReference type="eggNOG" id="COG0673">
    <property type="taxonomic scope" value="Bacteria"/>
</dbReference>
<keyword evidence="4" id="KW-1185">Reference proteome</keyword>
<dbReference type="InterPro" id="IPR036291">
    <property type="entry name" value="NAD(P)-bd_dom_sf"/>
</dbReference>
<feature type="domain" description="Gfo/Idh/MocA-like oxidoreductase N-terminal" evidence="1">
    <location>
        <begin position="5"/>
        <end position="122"/>
    </location>
</feature>
<dbReference type="SUPFAM" id="SSF51735">
    <property type="entry name" value="NAD(P)-binding Rossmann-fold domains"/>
    <property type="match status" value="1"/>
</dbReference>
<dbReference type="Pfam" id="PF01408">
    <property type="entry name" value="GFO_IDH_MocA"/>
    <property type="match status" value="1"/>
</dbReference>
<gene>
    <name evidence="3" type="ORF">U27_05307</name>
</gene>
<name>A0A081C178_VECG1</name>
<evidence type="ECO:0000259" key="1">
    <source>
        <dbReference type="Pfam" id="PF01408"/>
    </source>
</evidence>
<organism evidence="3">
    <name type="scientific">Vecturithrix granuli</name>
    <dbReference type="NCBI Taxonomy" id="1499967"/>
    <lineage>
        <taxon>Bacteria</taxon>
        <taxon>Candidatus Moduliflexota</taxon>
        <taxon>Candidatus Vecturitrichia</taxon>
        <taxon>Candidatus Vecturitrichales</taxon>
        <taxon>Candidatus Vecturitrichaceae</taxon>
        <taxon>Candidatus Vecturithrix</taxon>
    </lineage>
</organism>
<proteinExistence type="predicted"/>
<evidence type="ECO:0000259" key="2">
    <source>
        <dbReference type="Pfam" id="PF22725"/>
    </source>
</evidence>
<dbReference type="Proteomes" id="UP000030661">
    <property type="component" value="Unassembled WGS sequence"/>
</dbReference>
<reference evidence="3" key="1">
    <citation type="journal article" date="2015" name="PeerJ">
        <title>First genomic representation of candidate bacterial phylum KSB3 points to enhanced environmental sensing as a trigger of wastewater bulking.</title>
        <authorList>
            <person name="Sekiguchi Y."/>
            <person name="Ohashi A."/>
            <person name="Parks D.H."/>
            <person name="Yamauchi T."/>
            <person name="Tyson G.W."/>
            <person name="Hugenholtz P."/>
        </authorList>
    </citation>
    <scope>NUCLEOTIDE SEQUENCE [LARGE SCALE GENOMIC DNA]</scope>
</reference>
<dbReference type="InterPro" id="IPR055170">
    <property type="entry name" value="GFO_IDH_MocA-like_dom"/>
</dbReference>
<dbReference type="InterPro" id="IPR000683">
    <property type="entry name" value="Gfo/Idh/MocA-like_OxRdtase_N"/>
</dbReference>
<dbReference type="Gene3D" id="3.40.50.720">
    <property type="entry name" value="NAD(P)-binding Rossmann-like Domain"/>
    <property type="match status" value="1"/>
</dbReference>
<dbReference type="PANTHER" id="PTHR43249:SF1">
    <property type="entry name" value="D-GLUCOSIDE 3-DEHYDROGENASE"/>
    <property type="match status" value="1"/>
</dbReference>
<dbReference type="Pfam" id="PF22725">
    <property type="entry name" value="GFO_IDH_MocA_C3"/>
    <property type="match status" value="1"/>
</dbReference>
<sequence length="354" mass="39490">MNKTLRVGVAGVGIGAQHVDAYRELPEQFEVAALCDIDENKVREIAARYQIPQVFTDFSVLCQRDDLDLIDICTPSYLHASQTLEALNAGKHVICEKPAAGSLQEIDQLLTAESRSGKRVMPIFQYRFGHGVQKLKYLIEQGLAGPAYLTTVETAWRRKAAYYAVPWRGKWATELGGALVTLAIHAHDILYYVLGPVKSVFARTATKVNLIETEDCMCAALEMADGSLASLAVTTGSAVEITRHRFCFQGFTAESNHEAYRNTCDPWSFTGDTPEMTERINDALARFMPQPEKFVRQFALFHEALQHNTELPVTLADARASLELITAIYYSAQTSRDVTLPITPDHPNYDSWRP</sequence>
<dbReference type="GO" id="GO:0000166">
    <property type="term" value="F:nucleotide binding"/>
    <property type="evidence" value="ECO:0007669"/>
    <property type="project" value="InterPro"/>
</dbReference>
<dbReference type="Gene3D" id="3.30.360.10">
    <property type="entry name" value="Dihydrodipicolinate Reductase, domain 2"/>
    <property type="match status" value="1"/>
</dbReference>
<dbReference type="AlphaFoldDB" id="A0A081C178"/>
<evidence type="ECO:0000313" key="3">
    <source>
        <dbReference type="EMBL" id="GAK58333.1"/>
    </source>
</evidence>
<dbReference type="InterPro" id="IPR052515">
    <property type="entry name" value="Gfo/Idh/MocA_Oxidoreductase"/>
</dbReference>
<feature type="domain" description="GFO/IDH/MocA-like oxidoreductase" evidence="2">
    <location>
        <begin position="132"/>
        <end position="239"/>
    </location>
</feature>
<evidence type="ECO:0000313" key="4">
    <source>
        <dbReference type="Proteomes" id="UP000030661"/>
    </source>
</evidence>